<comment type="caution">
    <text evidence="3">The sequence shown here is derived from an EMBL/GenBank/DDBJ whole genome shotgun (WGS) entry which is preliminary data.</text>
</comment>
<dbReference type="Pfam" id="PF14040">
    <property type="entry name" value="DNase_NucA_NucB"/>
    <property type="match status" value="1"/>
</dbReference>
<feature type="chain" id="PRO_5046911773" evidence="1">
    <location>
        <begin position="31"/>
        <end position="370"/>
    </location>
</feature>
<keyword evidence="4" id="KW-1185">Reference proteome</keyword>
<name>A0ABW2WNT9_9ACTN</name>
<keyword evidence="1" id="KW-0732">Signal</keyword>
<evidence type="ECO:0000313" key="3">
    <source>
        <dbReference type="EMBL" id="MFD0622266.1"/>
    </source>
</evidence>
<dbReference type="InterPro" id="IPR029476">
    <property type="entry name" value="DNase_NucA_NucB"/>
</dbReference>
<gene>
    <name evidence="3" type="ORF">ACFQ2K_04940</name>
</gene>
<evidence type="ECO:0000313" key="4">
    <source>
        <dbReference type="Proteomes" id="UP001596915"/>
    </source>
</evidence>
<feature type="signal peptide" evidence="1">
    <location>
        <begin position="1"/>
        <end position="30"/>
    </location>
</feature>
<evidence type="ECO:0000256" key="1">
    <source>
        <dbReference type="SAM" id="SignalP"/>
    </source>
</evidence>
<dbReference type="Proteomes" id="UP001596915">
    <property type="component" value="Unassembled WGS sequence"/>
</dbReference>
<evidence type="ECO:0000259" key="2">
    <source>
        <dbReference type="Pfam" id="PF14040"/>
    </source>
</evidence>
<proteinExistence type="predicted"/>
<organism evidence="3 4">
    <name type="scientific">Streptomyces sanglieri</name>
    <dbReference type="NCBI Taxonomy" id="193460"/>
    <lineage>
        <taxon>Bacteria</taxon>
        <taxon>Bacillati</taxon>
        <taxon>Actinomycetota</taxon>
        <taxon>Actinomycetes</taxon>
        <taxon>Kitasatosporales</taxon>
        <taxon>Streptomycetaceae</taxon>
        <taxon>Streptomyces</taxon>
    </lineage>
</organism>
<sequence>MSITRQRIAAVIGAAGITAALMTGTAPAHAQPAAQALNADCHKAVQSAAARGEHTVTCTQATGTTAATSTAMSAAAGLTCRAGYLTYDRHKACSVSSLRFDIIEVPSGKLLGTMNIRVTQRTSLAARDSRTWKHTIGLYPTSASGAARGVIASLKLNCGKSAKTKCTVTSAPGAKGLSVKKETSFPFALKSPGSKTLKHKETPVVTLKAAVGSPATGSLAQAATVRCDSVKGITTKAGGCVHPGYVPVFAMSRTDKNVKEAAQHVWDAQRKLKGHPGLPGVGKPLHRTTDKALINKNRGKACPSSLPRPTGKSCDEYPFASTKEGGATGVFSRRMINEKHNSTAGGSKYLLKAYKDNRILNGDAFWVAIS</sequence>
<protein>
    <submittedName>
        <fullName evidence="3">NucA/NucB deoxyribonuclease domain-containing protein</fullName>
    </submittedName>
</protein>
<dbReference type="EMBL" id="JBHTGL010000005">
    <property type="protein sequence ID" value="MFD0622266.1"/>
    <property type="molecule type" value="Genomic_DNA"/>
</dbReference>
<accession>A0ABW2WNT9</accession>
<feature type="domain" description="Deoxyribonuclease NucA/NucB" evidence="2">
    <location>
        <begin position="302"/>
        <end position="367"/>
    </location>
</feature>
<reference evidence="4" key="1">
    <citation type="journal article" date="2019" name="Int. J. Syst. Evol. Microbiol.">
        <title>The Global Catalogue of Microorganisms (GCM) 10K type strain sequencing project: providing services to taxonomists for standard genome sequencing and annotation.</title>
        <authorList>
            <consortium name="The Broad Institute Genomics Platform"/>
            <consortium name="The Broad Institute Genome Sequencing Center for Infectious Disease"/>
            <person name="Wu L."/>
            <person name="Ma J."/>
        </authorList>
    </citation>
    <scope>NUCLEOTIDE SEQUENCE [LARGE SCALE GENOMIC DNA]</scope>
    <source>
        <strain evidence="4">JCM 12607</strain>
    </source>
</reference>